<dbReference type="InterPro" id="IPR025400">
    <property type="entry name" value="Lin1244/Lin1753-like_N"/>
</dbReference>
<dbReference type="AlphaFoldDB" id="A0A4Q5HFU1"/>
<dbReference type="Pfam" id="PF14297">
    <property type="entry name" value="Lin1244_N"/>
    <property type="match status" value="1"/>
</dbReference>
<keyword evidence="3" id="KW-1185">Reference proteome</keyword>
<accession>A0A4Q5HFU1</accession>
<sequence length="243" mass="27727">MDSYLLHDANAGNNFKIMMMIQKEGMKGYGIYWMLLEFLRLQNGYKADLRVLPILAQKMRVTVTTSKRIIYNYKLFEVDDTAFSSPGLILRMRPLEAKREANREAGKHGGLANQQKIRDAKASNALATNKENKENKTDPSISPQGETVKNEEILLVPPEYALNRQTHNYEGLIAELERQKVASIKEKNAILRLTDFGRLGGKIWKIIYDINNSPQMKARIVMPGKYILKLLFSNQSSSNCFLL</sequence>
<protein>
    <submittedName>
        <fullName evidence="2">DUF4373 domain-containing protein</fullName>
    </submittedName>
</protein>
<dbReference type="EMBL" id="RCXO01000013">
    <property type="protein sequence ID" value="RYT80142.1"/>
    <property type="molecule type" value="Genomic_DNA"/>
</dbReference>
<evidence type="ECO:0000313" key="2">
    <source>
        <dbReference type="EMBL" id="RYT80142.1"/>
    </source>
</evidence>
<proteinExistence type="predicted"/>
<reference evidence="2 3" key="1">
    <citation type="journal article" date="2019" name="Science, e1252229">
        <title>Invertible promoters mediate bacterial phase variation, antibiotic resistance, and host adaptation in the gut.</title>
        <authorList>
            <person name="Jiang X."/>
            <person name="Hall A.B."/>
            <person name="Arthur T.D."/>
            <person name="Plichta D.R."/>
            <person name="Covington C.T."/>
            <person name="Poyet M."/>
            <person name="Crothers J."/>
            <person name="Moses P.L."/>
            <person name="Tolonen A.C."/>
            <person name="Vlamakis H."/>
            <person name="Alm E.J."/>
            <person name="Xavier R.J."/>
        </authorList>
    </citation>
    <scope>NUCLEOTIDE SEQUENCE [LARGE SCALE GENOMIC DNA]</scope>
    <source>
        <strain evidence="3">bf_0095</strain>
    </source>
</reference>
<feature type="domain" description="Lin1244/Lin1753-like N-terminal" evidence="1">
    <location>
        <begin position="4"/>
        <end position="86"/>
    </location>
</feature>
<dbReference type="RefSeq" id="WP_130070005.1">
    <property type="nucleotide sequence ID" value="NZ_RCXO01000013.1"/>
</dbReference>
<dbReference type="Proteomes" id="UP000291191">
    <property type="component" value="Unassembled WGS sequence"/>
</dbReference>
<name>A0A4Q5HFU1_9BACE</name>
<dbReference type="OrthoDB" id="1043295at2"/>
<evidence type="ECO:0000313" key="3">
    <source>
        <dbReference type="Proteomes" id="UP000291191"/>
    </source>
</evidence>
<comment type="caution">
    <text evidence="2">The sequence shown here is derived from an EMBL/GenBank/DDBJ whole genome shotgun (WGS) entry which is preliminary data.</text>
</comment>
<gene>
    <name evidence="2" type="ORF">EAJ06_11330</name>
</gene>
<organism evidence="2 3">
    <name type="scientific">Bacteroides intestinalis</name>
    <dbReference type="NCBI Taxonomy" id="329854"/>
    <lineage>
        <taxon>Bacteria</taxon>
        <taxon>Pseudomonadati</taxon>
        <taxon>Bacteroidota</taxon>
        <taxon>Bacteroidia</taxon>
        <taxon>Bacteroidales</taxon>
        <taxon>Bacteroidaceae</taxon>
        <taxon>Bacteroides</taxon>
    </lineage>
</organism>
<evidence type="ECO:0000259" key="1">
    <source>
        <dbReference type="Pfam" id="PF14297"/>
    </source>
</evidence>